<dbReference type="PRINTS" id="PR00114">
    <property type="entry name" value="STPHPHTASE"/>
</dbReference>
<dbReference type="SUPFAM" id="SSF56300">
    <property type="entry name" value="Metallo-dependent phosphatases"/>
    <property type="match status" value="1"/>
</dbReference>
<evidence type="ECO:0000256" key="1">
    <source>
        <dbReference type="SAM" id="MobiDB-lite"/>
    </source>
</evidence>
<organism evidence="3 4">
    <name type="scientific">Cyclotella cryptica</name>
    <dbReference type="NCBI Taxonomy" id="29204"/>
    <lineage>
        <taxon>Eukaryota</taxon>
        <taxon>Sar</taxon>
        <taxon>Stramenopiles</taxon>
        <taxon>Ochrophyta</taxon>
        <taxon>Bacillariophyta</taxon>
        <taxon>Coscinodiscophyceae</taxon>
        <taxon>Thalassiosirophycidae</taxon>
        <taxon>Stephanodiscales</taxon>
        <taxon>Stephanodiscaceae</taxon>
        <taxon>Cyclotella</taxon>
    </lineage>
</organism>
<keyword evidence="4" id="KW-1185">Reference proteome</keyword>
<dbReference type="EMBL" id="JABMIG020000020">
    <property type="protein sequence ID" value="KAL3802404.1"/>
    <property type="molecule type" value="Genomic_DNA"/>
</dbReference>
<feature type="region of interest" description="Disordered" evidence="1">
    <location>
        <begin position="213"/>
        <end position="260"/>
    </location>
</feature>
<sequence>MTMIRPTSSHNVSAKKPLAVIIRSSLLSLFLLLVVVVLIPSSSSFAYAESIPPTPDTPDDACSSSQEGDSDDSCTAPATPPLSSVYVIGDLHGDIQCAISWVNRTGLVANLLDTSAPPSSSRPLPSRLHPPTQWTWTDPHSTLLFLGDYVDKGPTSKQTLQFVRDLTLAFPQRVTALLGNHELELLRDRDGRVAPEERYGSYSYASVHPGEYHNYFQESRGGGDGKETVEERKSDKTKEGDNDRTTTTIHTETNPSRSLDSNDHLVLNLLYEASMEVYSYGAHNAVRFVPSLPPPPPPSSNHNNQRNQHGVLYAITDIIPPQHRTLVKERLQEYQNAYFNTYRSGSTLGKWLETRPIVHLAEEIHTLFVHGGVHPTVGKLHLHNGKESVDTMNRIWWEHSTEEKLYDFLRSSPFGQVVYSLLTHRGNHPGYSKWESHGHADDDPTDTDAVCTELKTMLNDMRDVDRIGVGHTPDFHVRLYCGEMFLALDSMLGRGIRATGNEYCPWPGHDLGGIPKVSRNGKYRCDDVPETCHGETVRIDSDGTVNVITL</sequence>
<dbReference type="Gene3D" id="3.60.21.10">
    <property type="match status" value="2"/>
</dbReference>
<evidence type="ECO:0000313" key="3">
    <source>
        <dbReference type="EMBL" id="KAL3802404.1"/>
    </source>
</evidence>
<dbReference type="Proteomes" id="UP001516023">
    <property type="component" value="Unassembled WGS sequence"/>
</dbReference>
<feature type="compositionally biased region" description="Polar residues" evidence="1">
    <location>
        <begin position="245"/>
        <end position="259"/>
    </location>
</feature>
<feature type="compositionally biased region" description="Basic and acidic residues" evidence="1">
    <location>
        <begin position="221"/>
        <end position="244"/>
    </location>
</feature>
<dbReference type="PANTHER" id="PTHR46546:SF4">
    <property type="entry name" value="SHEWANELLA-LIKE PROTEIN PHOSPHATASE 1"/>
    <property type="match status" value="1"/>
</dbReference>
<protein>
    <recommendedName>
        <fullName evidence="2">Calcineurin-like phosphoesterase domain-containing protein</fullName>
    </recommendedName>
</protein>
<dbReference type="InterPro" id="IPR004843">
    <property type="entry name" value="Calcineurin-like_PHP"/>
</dbReference>
<dbReference type="InterPro" id="IPR006186">
    <property type="entry name" value="Ser/Thr-sp_prot-phosphatase"/>
</dbReference>
<name>A0ABD3QPT0_9STRA</name>
<gene>
    <name evidence="3" type="ORF">HJC23_007229</name>
</gene>
<reference evidence="3 4" key="1">
    <citation type="journal article" date="2020" name="G3 (Bethesda)">
        <title>Improved Reference Genome for Cyclotella cryptica CCMP332, a Model for Cell Wall Morphogenesis, Salinity Adaptation, and Lipid Production in Diatoms (Bacillariophyta).</title>
        <authorList>
            <person name="Roberts W.R."/>
            <person name="Downey K.M."/>
            <person name="Ruck E.C."/>
            <person name="Traller J.C."/>
            <person name="Alverson A.J."/>
        </authorList>
    </citation>
    <scope>NUCLEOTIDE SEQUENCE [LARGE SCALE GENOMIC DNA]</scope>
    <source>
        <strain evidence="3 4">CCMP332</strain>
    </source>
</reference>
<proteinExistence type="predicted"/>
<dbReference type="AlphaFoldDB" id="A0ABD3QPT0"/>
<feature type="domain" description="Calcineurin-like phosphoesterase" evidence="2">
    <location>
        <begin position="85"/>
        <end position="215"/>
    </location>
</feature>
<feature type="region of interest" description="Disordered" evidence="1">
    <location>
        <begin position="50"/>
        <end position="76"/>
    </location>
</feature>
<evidence type="ECO:0000313" key="4">
    <source>
        <dbReference type="Proteomes" id="UP001516023"/>
    </source>
</evidence>
<dbReference type="Pfam" id="PF00149">
    <property type="entry name" value="Metallophos"/>
    <property type="match status" value="1"/>
</dbReference>
<dbReference type="InterPro" id="IPR029052">
    <property type="entry name" value="Metallo-depent_PP-like"/>
</dbReference>
<dbReference type="PANTHER" id="PTHR46546">
    <property type="entry name" value="SHEWANELLA-LIKE PROTEIN PHOSPHATASE 1"/>
    <property type="match status" value="1"/>
</dbReference>
<accession>A0ABD3QPT0</accession>
<evidence type="ECO:0000259" key="2">
    <source>
        <dbReference type="Pfam" id="PF00149"/>
    </source>
</evidence>
<comment type="caution">
    <text evidence="3">The sequence shown here is derived from an EMBL/GenBank/DDBJ whole genome shotgun (WGS) entry which is preliminary data.</text>
</comment>